<evidence type="ECO:0000313" key="4">
    <source>
        <dbReference type="EMBL" id="EEI65147.1"/>
    </source>
</evidence>
<evidence type="ECO:0000259" key="3">
    <source>
        <dbReference type="SMART" id="SM00563"/>
    </source>
</evidence>
<feature type="domain" description="Phospholipid/glycerol acyltransferase" evidence="3">
    <location>
        <begin position="65"/>
        <end position="175"/>
    </location>
</feature>
<dbReference type="GO" id="GO:0006654">
    <property type="term" value="P:phosphatidic acid biosynthetic process"/>
    <property type="evidence" value="ECO:0007669"/>
    <property type="project" value="TreeGrafter"/>
</dbReference>
<sequence>MSSIIFVLARSTFFRHTEERKLNFVIDWKIDMLYTFLVKIVNPFLNLINGRPKIYNRENIPEGNYIIIAPHRTWMDPVLLALAVWPKKFSFMAKKELFKNPIASKFLKALNAYPVDRKNPGPSAIKKPVTILKKTDLSTIIFPSGSRYSSKLKGGATVIAKMANVPLVPAVYQGPLKFGQLFTRKPRQIAFGKPIYIDRKQRLTPEVQADLEKQMQDAFDQLDRQIDPNYKYIVPPKPKNDEF</sequence>
<name>A0A8D9S071_LIMRT</name>
<reference evidence="4 5" key="1">
    <citation type="submission" date="2009-01" db="EMBL/GenBank/DDBJ databases">
        <authorList>
            <person name="Qin X."/>
            <person name="Bachman B."/>
            <person name="Battles P."/>
            <person name="Bell A."/>
            <person name="Bess C."/>
            <person name="Bickham C."/>
            <person name="Chaboub L."/>
            <person name="Chen D."/>
            <person name="Coyle M."/>
            <person name="Deiros D.R."/>
            <person name="Dinh H."/>
            <person name="Forbes L."/>
            <person name="Fowler G."/>
            <person name="Francisco L."/>
            <person name="Fu Q."/>
            <person name="Gubbala S."/>
            <person name="Hale W."/>
            <person name="Han Y."/>
            <person name="Hemphill L."/>
            <person name="Highlander S.K."/>
            <person name="Hirani K."/>
            <person name="Hogues M."/>
            <person name="Jackson L."/>
            <person name="Jakkamsetti A."/>
            <person name="Javaid M."/>
            <person name="Jiang H."/>
            <person name="Korchina V."/>
            <person name="Kovar C."/>
            <person name="Lara F."/>
            <person name="Lee S."/>
            <person name="Mata R."/>
            <person name="Mathew T."/>
            <person name="Moen C."/>
            <person name="Morales K."/>
            <person name="Munidasa M."/>
            <person name="Nazareth L."/>
            <person name="Ngo R."/>
            <person name="Nguyen L."/>
            <person name="Okwuonu G."/>
            <person name="Ongeri F."/>
            <person name="Patil S."/>
            <person name="Petrosino J."/>
            <person name="Pham C."/>
            <person name="Pham P."/>
            <person name="Pu L.-L."/>
            <person name="Puazo M."/>
            <person name="Raj R."/>
            <person name="Reid J."/>
            <person name="Rouhana J."/>
            <person name="Saada N."/>
            <person name="Shang Y."/>
            <person name="Simmons D."/>
            <person name="Thornton R."/>
            <person name="Warren J."/>
            <person name="Weissenberger G."/>
            <person name="Zhang J."/>
            <person name="Zhang L."/>
            <person name="Zhou C."/>
            <person name="Zhu D."/>
            <person name="Muzny D."/>
            <person name="Worley K."/>
            <person name="Gibbs R."/>
        </authorList>
    </citation>
    <scope>NUCLEOTIDE SEQUENCE [LARGE SCALE GENOMIC DNA]</scope>
    <source>
        <strain evidence="4 5">CF48-3A</strain>
    </source>
</reference>
<dbReference type="SMART" id="SM00563">
    <property type="entry name" value="PlsC"/>
    <property type="match status" value="1"/>
</dbReference>
<keyword evidence="1 4" id="KW-0808">Transferase</keyword>
<comment type="caution">
    <text evidence="4">The sequence shown here is derived from an EMBL/GenBank/DDBJ whole genome shotgun (WGS) entry which is preliminary data.</text>
</comment>
<proteinExistence type="predicted"/>
<evidence type="ECO:0000313" key="5">
    <source>
        <dbReference type="Proteomes" id="UP000003419"/>
    </source>
</evidence>
<dbReference type="SUPFAM" id="SSF69593">
    <property type="entry name" value="Glycerol-3-phosphate (1)-acyltransferase"/>
    <property type="match status" value="1"/>
</dbReference>
<dbReference type="InterPro" id="IPR002123">
    <property type="entry name" value="Plipid/glycerol_acylTrfase"/>
</dbReference>
<dbReference type="Proteomes" id="UP000003419">
    <property type="component" value="Unassembled WGS sequence"/>
</dbReference>
<dbReference type="CDD" id="cd07989">
    <property type="entry name" value="LPLAT_AGPAT-like"/>
    <property type="match status" value="1"/>
</dbReference>
<keyword evidence="2 4" id="KW-0012">Acyltransferase</keyword>
<evidence type="ECO:0000256" key="2">
    <source>
        <dbReference type="ARBA" id="ARBA00023315"/>
    </source>
</evidence>
<dbReference type="PANTHER" id="PTHR10434">
    <property type="entry name" value="1-ACYL-SN-GLYCEROL-3-PHOSPHATE ACYLTRANSFERASE"/>
    <property type="match status" value="1"/>
</dbReference>
<dbReference type="PANTHER" id="PTHR10434:SF40">
    <property type="entry name" value="1-ACYL-SN-GLYCEROL-3-PHOSPHATE ACYLTRANSFERASE"/>
    <property type="match status" value="1"/>
</dbReference>
<protein>
    <submittedName>
        <fullName evidence="4">Acyltransferase</fullName>
    </submittedName>
</protein>
<dbReference type="EMBL" id="ACHG01000160">
    <property type="protein sequence ID" value="EEI65147.1"/>
    <property type="molecule type" value="Genomic_DNA"/>
</dbReference>
<organism evidence="4 5">
    <name type="scientific">Limosilactobacillus reuteri CF48-3A</name>
    <dbReference type="NCBI Taxonomy" id="525341"/>
    <lineage>
        <taxon>Bacteria</taxon>
        <taxon>Bacillati</taxon>
        <taxon>Bacillota</taxon>
        <taxon>Bacilli</taxon>
        <taxon>Lactobacillales</taxon>
        <taxon>Lactobacillaceae</taxon>
        <taxon>Limosilactobacillus</taxon>
    </lineage>
</organism>
<dbReference type="GO" id="GO:0003841">
    <property type="term" value="F:1-acylglycerol-3-phosphate O-acyltransferase activity"/>
    <property type="evidence" value="ECO:0007669"/>
    <property type="project" value="TreeGrafter"/>
</dbReference>
<gene>
    <name evidence="4" type="ORF">HMPREF0534_1551</name>
</gene>
<dbReference type="AlphaFoldDB" id="A0A8D9S071"/>
<dbReference type="Pfam" id="PF01553">
    <property type="entry name" value="Acyltransferase"/>
    <property type="match status" value="1"/>
</dbReference>
<evidence type="ECO:0000256" key="1">
    <source>
        <dbReference type="ARBA" id="ARBA00022679"/>
    </source>
</evidence>
<accession>A0A8D9S071</accession>